<evidence type="ECO:0000313" key="4">
    <source>
        <dbReference type="EMBL" id="QSX07911.1"/>
    </source>
</evidence>
<proteinExistence type="inferred from homology"/>
<dbReference type="Gene3D" id="3.30.750.24">
    <property type="entry name" value="STAS domain"/>
    <property type="match status" value="1"/>
</dbReference>
<dbReference type="InterPro" id="IPR002645">
    <property type="entry name" value="STAS_dom"/>
</dbReference>
<evidence type="ECO:0000259" key="3">
    <source>
        <dbReference type="PROSITE" id="PS50801"/>
    </source>
</evidence>
<dbReference type="PANTHER" id="PTHR33495">
    <property type="entry name" value="ANTI-SIGMA FACTOR ANTAGONIST TM_1081-RELATED-RELATED"/>
    <property type="match status" value="1"/>
</dbReference>
<evidence type="ECO:0000313" key="5">
    <source>
        <dbReference type="Proteomes" id="UP000663499"/>
    </source>
</evidence>
<dbReference type="KEGG" id="alka:J0B03_08845"/>
<evidence type="ECO:0000256" key="1">
    <source>
        <dbReference type="ARBA" id="ARBA00009013"/>
    </source>
</evidence>
<dbReference type="EMBL" id="CP071444">
    <property type="protein sequence ID" value="QSX07911.1"/>
    <property type="molecule type" value="Genomic_DNA"/>
</dbReference>
<dbReference type="SUPFAM" id="SSF52091">
    <property type="entry name" value="SpoIIaa-like"/>
    <property type="match status" value="1"/>
</dbReference>
<dbReference type="Proteomes" id="UP000663499">
    <property type="component" value="Chromosome"/>
</dbReference>
<organism evidence="4 5">
    <name type="scientific">Alkalibacter rhizosphaerae</name>
    <dbReference type="NCBI Taxonomy" id="2815577"/>
    <lineage>
        <taxon>Bacteria</taxon>
        <taxon>Bacillati</taxon>
        <taxon>Bacillota</taxon>
        <taxon>Clostridia</taxon>
        <taxon>Eubacteriales</taxon>
        <taxon>Eubacteriaceae</taxon>
        <taxon>Alkalibacter</taxon>
    </lineage>
</organism>
<dbReference type="PROSITE" id="PS50801">
    <property type="entry name" value="STAS"/>
    <property type="match status" value="1"/>
</dbReference>
<dbReference type="InterPro" id="IPR036513">
    <property type="entry name" value="STAS_dom_sf"/>
</dbReference>
<name>A0A974XDZ1_9FIRM</name>
<reference evidence="4" key="1">
    <citation type="submission" date="2021-03" db="EMBL/GenBank/DDBJ databases">
        <title>Alkalibacter marinus sp. nov., isolated from tidal flat sediment.</title>
        <authorList>
            <person name="Namirimu T."/>
            <person name="Yang J.-A."/>
            <person name="Yang S.-H."/>
            <person name="Kim Y.-J."/>
            <person name="Kwon K.K."/>
        </authorList>
    </citation>
    <scope>NUCLEOTIDE SEQUENCE</scope>
    <source>
        <strain evidence="4">ES005</strain>
    </source>
</reference>
<evidence type="ECO:0000256" key="2">
    <source>
        <dbReference type="RuleBase" id="RU003749"/>
    </source>
</evidence>
<comment type="similarity">
    <text evidence="1 2">Belongs to the anti-sigma-factor antagonist family.</text>
</comment>
<accession>A0A974XDZ1</accession>
<dbReference type="AlphaFoldDB" id="A0A974XDZ1"/>
<feature type="domain" description="STAS" evidence="3">
    <location>
        <begin position="18"/>
        <end position="102"/>
    </location>
</feature>
<dbReference type="GO" id="GO:0043856">
    <property type="term" value="F:anti-sigma factor antagonist activity"/>
    <property type="evidence" value="ECO:0007669"/>
    <property type="project" value="InterPro"/>
</dbReference>
<sequence>MKRMLTINMLEETERWTVALNGEVDIYTVDMLKEKLEAVKDVEGKEIVFDLKKLDYIDSTGLGAIIGVKGKNPKASIRVINMKSNVARLFEITGLDKIFATE</sequence>
<dbReference type="CDD" id="cd07043">
    <property type="entry name" value="STAS_anti-anti-sigma_factors"/>
    <property type="match status" value="1"/>
</dbReference>
<gene>
    <name evidence="4" type="ORF">J0B03_08845</name>
</gene>
<dbReference type="Pfam" id="PF01740">
    <property type="entry name" value="STAS"/>
    <property type="match status" value="1"/>
</dbReference>
<dbReference type="PANTHER" id="PTHR33495:SF2">
    <property type="entry name" value="ANTI-SIGMA FACTOR ANTAGONIST TM_1081-RELATED"/>
    <property type="match status" value="1"/>
</dbReference>
<protein>
    <recommendedName>
        <fullName evidence="2">Anti-sigma factor antagonist</fullName>
    </recommendedName>
</protein>
<dbReference type="InterPro" id="IPR003658">
    <property type="entry name" value="Anti-sigma_ant"/>
</dbReference>
<keyword evidence="5" id="KW-1185">Reference proteome</keyword>
<dbReference type="NCBIfam" id="TIGR00377">
    <property type="entry name" value="ant_ant_sig"/>
    <property type="match status" value="1"/>
</dbReference>